<comment type="caution">
    <text evidence="1">The sequence shown here is derived from an EMBL/GenBank/DDBJ whole genome shotgun (WGS) entry which is preliminary data.</text>
</comment>
<sequence length="154" mass="17448">MNMEFNISQINKKLEQTNEALLNLTNKVDPGSHLPIPPIISGCETPDLFDEWSIKIKNKIAQSMQDEDPNMQINYIASRTTGRAFSVIKSRLPSTAGTSVPYQNADEALNVLFAYFKRRSERLRDKEAFWRLDFISSPTLVDISQIPQRNDGSG</sequence>
<proteinExistence type="predicted"/>
<protein>
    <submittedName>
        <fullName evidence="1">Uncharacterized protein</fullName>
    </submittedName>
</protein>
<accession>A0AAN8ESE7</accession>
<dbReference type="Proteomes" id="UP001316803">
    <property type="component" value="Unassembled WGS sequence"/>
</dbReference>
<dbReference type="AlphaFoldDB" id="A0AAN8ESE7"/>
<dbReference type="EMBL" id="JAKLMC020000007">
    <property type="protein sequence ID" value="KAK5955110.1"/>
    <property type="molecule type" value="Genomic_DNA"/>
</dbReference>
<evidence type="ECO:0000313" key="1">
    <source>
        <dbReference type="EMBL" id="KAK5955110.1"/>
    </source>
</evidence>
<gene>
    <name evidence="1" type="ORF">OHC33_003789</name>
</gene>
<keyword evidence="2" id="KW-1185">Reference proteome</keyword>
<name>A0AAN8ESE7_9EURO</name>
<organism evidence="1 2">
    <name type="scientific">Knufia fluminis</name>
    <dbReference type="NCBI Taxonomy" id="191047"/>
    <lineage>
        <taxon>Eukaryota</taxon>
        <taxon>Fungi</taxon>
        <taxon>Dikarya</taxon>
        <taxon>Ascomycota</taxon>
        <taxon>Pezizomycotina</taxon>
        <taxon>Eurotiomycetes</taxon>
        <taxon>Chaetothyriomycetidae</taxon>
        <taxon>Chaetothyriales</taxon>
        <taxon>Trichomeriaceae</taxon>
        <taxon>Knufia</taxon>
    </lineage>
</organism>
<evidence type="ECO:0000313" key="2">
    <source>
        <dbReference type="Proteomes" id="UP001316803"/>
    </source>
</evidence>
<reference evidence="1 2" key="1">
    <citation type="submission" date="2022-12" db="EMBL/GenBank/DDBJ databases">
        <title>Genomic features and morphological characterization of a novel Knufia sp. strain isolated from spacecraft assembly facility.</title>
        <authorList>
            <person name="Teixeira M."/>
            <person name="Chander A.M."/>
            <person name="Stajich J.E."/>
            <person name="Venkateswaran K."/>
        </authorList>
    </citation>
    <scope>NUCLEOTIDE SEQUENCE [LARGE SCALE GENOMIC DNA]</scope>
    <source>
        <strain evidence="1 2">FJI-L2-BK-P2</strain>
    </source>
</reference>